<dbReference type="GO" id="GO:0006412">
    <property type="term" value="P:translation"/>
    <property type="evidence" value="ECO:0007669"/>
    <property type="project" value="InterPro"/>
</dbReference>
<dbReference type="PANTHER" id="PTHR12534">
    <property type="entry name" value="30S RIBOSOMAL PROTEIN S2 PROKARYOTIC AND ORGANELLAR"/>
    <property type="match status" value="1"/>
</dbReference>
<dbReference type="InterPro" id="IPR023591">
    <property type="entry name" value="Ribosomal_uS2_flav_dom_sf"/>
</dbReference>
<dbReference type="GO" id="GO:0005763">
    <property type="term" value="C:mitochondrial small ribosomal subunit"/>
    <property type="evidence" value="ECO:0007669"/>
    <property type="project" value="UniProtKB-ARBA"/>
</dbReference>
<evidence type="ECO:0000313" key="10">
    <source>
        <dbReference type="Proteomes" id="UP001381693"/>
    </source>
</evidence>
<dbReference type="SUPFAM" id="SSF52313">
    <property type="entry name" value="Ribosomal protein S2"/>
    <property type="match status" value="1"/>
</dbReference>
<comment type="function">
    <text evidence="6">Required for mitoribosome formation and stability, and mitochondrial translation.</text>
</comment>
<dbReference type="InterPro" id="IPR005706">
    <property type="entry name" value="Ribosomal_uS2_bac/mit/plastid"/>
</dbReference>
<keyword evidence="10" id="KW-1185">Reference proteome</keyword>
<dbReference type="CDD" id="cd01425">
    <property type="entry name" value="RPS2"/>
    <property type="match status" value="1"/>
</dbReference>
<dbReference type="PRINTS" id="PR00395">
    <property type="entry name" value="RIBOSOMALS2"/>
</dbReference>
<evidence type="ECO:0000256" key="1">
    <source>
        <dbReference type="ARBA" id="ARBA00004173"/>
    </source>
</evidence>
<dbReference type="EMBL" id="JAXCGZ010022674">
    <property type="protein sequence ID" value="KAK7027506.1"/>
    <property type="molecule type" value="Genomic_DNA"/>
</dbReference>
<dbReference type="HAMAP" id="MF_00291_B">
    <property type="entry name" value="Ribosomal_uS2_B"/>
    <property type="match status" value="1"/>
</dbReference>
<comment type="similarity">
    <text evidence="2">Belongs to the universal ribosomal protein uS2 family.</text>
</comment>
<dbReference type="InterPro" id="IPR001865">
    <property type="entry name" value="Ribosomal_uS2"/>
</dbReference>
<evidence type="ECO:0000256" key="4">
    <source>
        <dbReference type="ARBA" id="ARBA00023128"/>
    </source>
</evidence>
<sequence length="262" mass="29370">MACTISRRLFRRVTGGIFTTQHRCLSLSCTALSSVDLAQKLPEIPEEDSAIAQKMKEALQHPDYFKLANLFTVEDLFKARVHLGHKEGSFNKLMTPFIFGSRLSHLIIDLDQTAEYLRQALNFTAHIAFRGGIIVFVCRTPQHQFLVENTAKECGEYAHTRLWLPGTLTNSAVQFGCVTRLPDLFIFLNTLDSGLQQHVAVRDAAKMLIPTVGIVDTNCNPNLVTYPVPGNDDTASSINIYCNLFQTAVQRGKEKRKEVLDK</sequence>
<evidence type="ECO:0000256" key="8">
    <source>
        <dbReference type="ARBA" id="ARBA00083109"/>
    </source>
</evidence>
<dbReference type="Proteomes" id="UP001381693">
    <property type="component" value="Unassembled WGS sequence"/>
</dbReference>
<protein>
    <recommendedName>
        <fullName evidence="7">Small ribosomal subunit protein uS2m</fullName>
    </recommendedName>
    <alternativeName>
        <fullName evidence="8">28S ribosomal protein S2, mitochondrial</fullName>
    </alternativeName>
</protein>
<comment type="subcellular location">
    <subcellularLocation>
        <location evidence="1">Mitochondrion</location>
    </subcellularLocation>
</comment>
<evidence type="ECO:0000256" key="2">
    <source>
        <dbReference type="ARBA" id="ARBA00006242"/>
    </source>
</evidence>
<dbReference type="AlphaFoldDB" id="A0AAN8ZPR2"/>
<evidence type="ECO:0000313" key="9">
    <source>
        <dbReference type="EMBL" id="KAK7027506.1"/>
    </source>
</evidence>
<accession>A0AAN8ZPR2</accession>
<comment type="caution">
    <text evidence="9">The sequence shown here is derived from an EMBL/GenBank/DDBJ whole genome shotgun (WGS) entry which is preliminary data.</text>
</comment>
<dbReference type="Gene3D" id="3.40.50.10490">
    <property type="entry name" value="Glucose-6-phosphate isomerase like protein, domain 1"/>
    <property type="match status" value="1"/>
</dbReference>
<name>A0AAN8ZPR2_HALRR</name>
<gene>
    <name evidence="9" type="primary">MRPS2</name>
    <name evidence="9" type="ORF">SK128_000198</name>
</gene>
<dbReference type="GO" id="GO:0003735">
    <property type="term" value="F:structural constituent of ribosome"/>
    <property type="evidence" value="ECO:0007669"/>
    <property type="project" value="InterPro"/>
</dbReference>
<keyword evidence="3 9" id="KW-0689">Ribosomal protein</keyword>
<evidence type="ECO:0000256" key="7">
    <source>
        <dbReference type="ARBA" id="ARBA00071390"/>
    </source>
</evidence>
<organism evidence="9 10">
    <name type="scientific">Halocaridina rubra</name>
    <name type="common">Hawaiian red shrimp</name>
    <dbReference type="NCBI Taxonomy" id="373956"/>
    <lineage>
        <taxon>Eukaryota</taxon>
        <taxon>Metazoa</taxon>
        <taxon>Ecdysozoa</taxon>
        <taxon>Arthropoda</taxon>
        <taxon>Crustacea</taxon>
        <taxon>Multicrustacea</taxon>
        <taxon>Malacostraca</taxon>
        <taxon>Eumalacostraca</taxon>
        <taxon>Eucarida</taxon>
        <taxon>Decapoda</taxon>
        <taxon>Pleocyemata</taxon>
        <taxon>Caridea</taxon>
        <taxon>Atyoidea</taxon>
        <taxon>Atyidae</taxon>
        <taxon>Halocaridina</taxon>
    </lineage>
</organism>
<dbReference type="PROSITE" id="PS00962">
    <property type="entry name" value="RIBOSOMAL_S2_1"/>
    <property type="match status" value="1"/>
</dbReference>
<reference evidence="9 10" key="1">
    <citation type="submission" date="2023-11" db="EMBL/GenBank/DDBJ databases">
        <title>Halocaridina rubra genome assembly.</title>
        <authorList>
            <person name="Smith C."/>
        </authorList>
    </citation>
    <scope>NUCLEOTIDE SEQUENCE [LARGE SCALE GENOMIC DNA]</scope>
    <source>
        <strain evidence="9">EP-1</strain>
        <tissue evidence="9">Whole</tissue>
    </source>
</reference>
<dbReference type="GO" id="GO:0005743">
    <property type="term" value="C:mitochondrial inner membrane"/>
    <property type="evidence" value="ECO:0007669"/>
    <property type="project" value="UniProtKB-ARBA"/>
</dbReference>
<keyword evidence="5" id="KW-0687">Ribonucleoprotein</keyword>
<dbReference type="Pfam" id="PF00318">
    <property type="entry name" value="Ribosomal_S2"/>
    <property type="match status" value="2"/>
</dbReference>
<dbReference type="FunFam" id="3.40.50.10490:FF:000026">
    <property type="entry name" value="28S ribosomal protein S2, mitochondrial"/>
    <property type="match status" value="1"/>
</dbReference>
<proteinExistence type="inferred from homology"/>
<dbReference type="PANTHER" id="PTHR12534:SF0">
    <property type="entry name" value="SMALL RIBOSOMAL SUBUNIT PROTEIN US2M"/>
    <property type="match status" value="1"/>
</dbReference>
<evidence type="ECO:0000256" key="5">
    <source>
        <dbReference type="ARBA" id="ARBA00023274"/>
    </source>
</evidence>
<evidence type="ECO:0000256" key="6">
    <source>
        <dbReference type="ARBA" id="ARBA00059792"/>
    </source>
</evidence>
<keyword evidence="4" id="KW-0496">Mitochondrion</keyword>
<dbReference type="InterPro" id="IPR018130">
    <property type="entry name" value="Ribosomal_uS2_CS"/>
</dbReference>
<evidence type="ECO:0000256" key="3">
    <source>
        <dbReference type="ARBA" id="ARBA00022980"/>
    </source>
</evidence>